<feature type="region of interest" description="Disordered" evidence="2">
    <location>
        <begin position="449"/>
        <end position="510"/>
    </location>
</feature>
<protein>
    <submittedName>
        <fullName evidence="3">Tumor-specific antigen (Contains WD repeats)</fullName>
    </submittedName>
</protein>
<dbReference type="Pfam" id="PF16300">
    <property type="entry name" value="WD40_4"/>
    <property type="match status" value="2"/>
</dbReference>
<feature type="compositionally biased region" description="Polar residues" evidence="2">
    <location>
        <begin position="449"/>
        <end position="463"/>
    </location>
</feature>
<dbReference type="InterPro" id="IPR001680">
    <property type="entry name" value="WD40_rpt"/>
</dbReference>
<dbReference type="SUPFAM" id="SSF50956">
    <property type="entry name" value="Thermostable phytase (3-phytase)"/>
    <property type="match status" value="1"/>
</dbReference>
<dbReference type="EMBL" id="LN483249">
    <property type="protein sequence ID" value="CDZ97808.1"/>
    <property type="molecule type" value="Genomic_DNA"/>
</dbReference>
<dbReference type="InterPro" id="IPR011047">
    <property type="entry name" value="Quinoprotein_ADH-like_sf"/>
</dbReference>
<evidence type="ECO:0000313" key="3">
    <source>
        <dbReference type="EMBL" id="CDZ97808.1"/>
    </source>
</evidence>
<dbReference type="SMART" id="SM01167">
    <property type="entry name" value="DUF1900"/>
    <property type="match status" value="2"/>
</dbReference>
<sequence length="1035" mass="110832">MPPSRFAVSPYKNALPIVPDRSVFYPDLPLPSDGISPTLIRPTQLGIIATSASLGGLFLADWEKHLGKPVAGQAPRPLLSWSALGGKISCLDAKDGTVAVGGQGGVNVWVLPPDPNGEPSLLQSFSLPSSIIKVLFHPANPAILLVSTNSTISVFDLSSTKAEPRIQFEASSPKGILGVCFSWDGKLIGVVAKDGTVGVYDPRAGGPPKISAPYLNVLKQASIVAFGDQFLISGFSKSRERQILLFDPSDISSPVGQTTIDYETAPLVPIVDQERRTVYLAGRSENTIRYAEISKNFSFTWGAVGIPSSVITMALAPAGRLNVMDGEINRLMIVDRNKEIVPVAIKIPKRHYIEFHTDIFPPVRPDYAAQSSEAWFSGQDALPLPISLDPAVKHERPAQTFIPTSVPTTSDVLSKATIASEKIVSEALKPVEALVSTIRSAAASVVGMSSQTGAESNSSQPKNRAQIPSKLEDTLSEPKPRESRASSPTSAEPLSKLSIPTPPSVGSKNPAAAPAAIYTIAPTVSSAPSPPISSTPIQLQTKLTVASPVQLPSNSSTSIKPASGSAQSTPRWSRNFLQGSSHLIPTFDNLSCLSTAHPADSYLLQVTSSYLFFPIAGSGGRLAIQPMEKRGRLPLVGDFPHFANGSDIVDFAVDPIGNESRVAVAGVDGGIKIWEVPQGGVELGTIVTQPETVLDCKTIDKVAKLVWNPLVKNVLAVLSNDSGAGRLHVFGTSAGNILMDHTVSGSGVWTGAWNDQGSLIAVACKDRKVRVFDPRRLSASESGWTGPAHDSARGFQLAWLTDRMFVSVGFAQGSQRKILVHSLKGELGSEIEVVTSFMLDVSPSVLFPKFDADTSILYLWGKGETSISAFDIKLDGPKPALTRLPTFAGPMQNAISFLPKSTLDVRKVEVAKGYRLTPRTIEEFTFKIPRKNMDAFQDDVYPPTRDWTKGSELSAWMNRAGDAVPLVDLRPEGMKLASEAPVVQAVSRGKPQFGKREPTTAEKAKASMDAMFARAKLEDEENDEKSTRGDEEWSD</sequence>
<dbReference type="PANTHER" id="PTHR10856">
    <property type="entry name" value="CORONIN"/>
    <property type="match status" value="1"/>
</dbReference>
<comment type="similarity">
    <text evidence="1">Belongs to the WD repeat coronin family.</text>
</comment>
<organism evidence="3">
    <name type="scientific">Phaffia rhodozyma</name>
    <name type="common">Yeast</name>
    <name type="synonym">Xanthophyllomyces dendrorhous</name>
    <dbReference type="NCBI Taxonomy" id="264483"/>
    <lineage>
        <taxon>Eukaryota</taxon>
        <taxon>Fungi</taxon>
        <taxon>Dikarya</taxon>
        <taxon>Basidiomycota</taxon>
        <taxon>Agaricomycotina</taxon>
        <taxon>Tremellomycetes</taxon>
        <taxon>Cystofilobasidiales</taxon>
        <taxon>Mrakiaceae</taxon>
        <taxon>Phaffia</taxon>
    </lineage>
</organism>
<feature type="compositionally biased region" description="Basic and acidic residues" evidence="2">
    <location>
        <begin position="470"/>
        <end position="484"/>
    </location>
</feature>
<dbReference type="AlphaFoldDB" id="A0A0F7SJJ4"/>
<dbReference type="InterPro" id="IPR015943">
    <property type="entry name" value="WD40/YVTN_repeat-like_dom_sf"/>
</dbReference>
<name>A0A0F7SJJ4_PHARH</name>
<dbReference type="InterPro" id="IPR015505">
    <property type="entry name" value="Coronin"/>
</dbReference>
<proteinExistence type="inferred from homology"/>
<feature type="region of interest" description="Disordered" evidence="2">
    <location>
        <begin position="548"/>
        <end position="572"/>
    </location>
</feature>
<dbReference type="Gene3D" id="2.130.10.10">
    <property type="entry name" value="YVTN repeat-like/Quinoprotein amine dehydrogenase"/>
    <property type="match status" value="2"/>
</dbReference>
<feature type="region of interest" description="Disordered" evidence="2">
    <location>
        <begin position="988"/>
        <end position="1035"/>
    </location>
</feature>
<dbReference type="Pfam" id="PF00400">
    <property type="entry name" value="WD40"/>
    <property type="match status" value="1"/>
</dbReference>
<dbReference type="SUPFAM" id="SSF50998">
    <property type="entry name" value="Quinoprotein alcohol dehydrogenase-like"/>
    <property type="match status" value="1"/>
</dbReference>
<accession>A0A0F7SJJ4</accession>
<feature type="compositionally biased region" description="Polar residues" evidence="2">
    <location>
        <begin position="550"/>
        <end position="572"/>
    </location>
</feature>
<evidence type="ECO:0000256" key="2">
    <source>
        <dbReference type="SAM" id="MobiDB-lite"/>
    </source>
</evidence>
<dbReference type="PANTHER" id="PTHR10856:SF20">
    <property type="entry name" value="CORONIN-7"/>
    <property type="match status" value="1"/>
</dbReference>
<feature type="compositionally biased region" description="Basic and acidic residues" evidence="2">
    <location>
        <begin position="1024"/>
        <end position="1035"/>
    </location>
</feature>
<reference evidence="3" key="1">
    <citation type="submission" date="2014-08" db="EMBL/GenBank/DDBJ databases">
        <authorList>
            <person name="Sharma Rahul"/>
            <person name="Thines Marco"/>
        </authorList>
    </citation>
    <scope>NUCLEOTIDE SEQUENCE</scope>
</reference>
<feature type="compositionally biased region" description="Basic and acidic residues" evidence="2">
    <location>
        <begin position="994"/>
        <end position="1006"/>
    </location>
</feature>
<dbReference type="SMART" id="SM00320">
    <property type="entry name" value="WD40"/>
    <property type="match status" value="4"/>
</dbReference>
<evidence type="ECO:0000256" key="1">
    <source>
        <dbReference type="ARBA" id="ARBA00009482"/>
    </source>
</evidence>